<evidence type="ECO:0000256" key="2">
    <source>
        <dbReference type="ARBA" id="ARBA00023125"/>
    </source>
</evidence>
<keyword evidence="4" id="KW-0597">Phosphoprotein</keyword>
<dbReference type="InterPro" id="IPR011006">
    <property type="entry name" value="CheY-like_superfamily"/>
</dbReference>
<dbReference type="SUPFAM" id="SSF52172">
    <property type="entry name" value="CheY-like"/>
    <property type="match status" value="1"/>
</dbReference>
<feature type="domain" description="HTH araC/xylS-type" evidence="5">
    <location>
        <begin position="338"/>
        <end position="436"/>
    </location>
</feature>
<reference evidence="7 8" key="1">
    <citation type="submission" date="2022-12" db="EMBL/GenBank/DDBJ databases">
        <title>Draft genome sequence of Paenibacillus sp. dW9.</title>
        <authorList>
            <person name="Choi E.-W."/>
            <person name="Kim D.-U."/>
        </authorList>
    </citation>
    <scope>NUCLEOTIDE SEQUENCE [LARGE SCALE GENOMIC DNA]</scope>
    <source>
        <strain evidence="8">dW9</strain>
    </source>
</reference>
<sequence length="439" mass="51127">MKAIIVDDEKHVREAIKLLVSWDEHGIDEVLEAQDGLDAIRLIEEKKPEIVFTDMMMPLKNGMELLMWLQQHAARAKTIVISGHDDFELVRHTMQHGGLDYILKPIDADQLEAAVKKAVSCWKKEEAERKRQQEQNMERNQYKPVYWEKIWSDSLTEPSGQSALRSSLDIGVSLTQPFPGGLAAAYGEAKTALRRRNLLSKTKEVHEYTAEPPPAKLLSFSEFAEGIRLAIRSGSEEQIRKQLDEWIASVRRLDRISIEQLEMWWYEYNAFRSRWLAELPGEQPSPAAAKEGLTPFSVPLDEQGTLSIELWREQQLRSLTELSRQFLRRQHQDSNVIYEIAKHIQNHYHQDITLQEIASHFYLSREYISRKFKQEFEVNLSDYISGIRMDKAKMLLLNPHLRISQVAQMVGYEDEKYFSKVFKKMVGQSPNEYRKENQP</sequence>
<dbReference type="SMART" id="SM00448">
    <property type="entry name" value="REC"/>
    <property type="match status" value="1"/>
</dbReference>
<dbReference type="PANTHER" id="PTHR43280">
    <property type="entry name" value="ARAC-FAMILY TRANSCRIPTIONAL REGULATOR"/>
    <property type="match status" value="1"/>
</dbReference>
<protein>
    <submittedName>
        <fullName evidence="7">Response regulator</fullName>
    </submittedName>
</protein>
<dbReference type="SMART" id="SM00342">
    <property type="entry name" value="HTH_ARAC"/>
    <property type="match status" value="1"/>
</dbReference>
<evidence type="ECO:0000256" key="1">
    <source>
        <dbReference type="ARBA" id="ARBA00023015"/>
    </source>
</evidence>
<accession>A0ABT4QHU0</accession>
<dbReference type="InterPro" id="IPR018062">
    <property type="entry name" value="HTH_AraC-typ_CS"/>
</dbReference>
<gene>
    <name evidence="7" type="ORF">O9H85_29510</name>
</gene>
<dbReference type="SUPFAM" id="SSF46689">
    <property type="entry name" value="Homeodomain-like"/>
    <property type="match status" value="2"/>
</dbReference>
<evidence type="ECO:0000259" key="5">
    <source>
        <dbReference type="PROSITE" id="PS01124"/>
    </source>
</evidence>
<dbReference type="Proteomes" id="UP001527882">
    <property type="component" value="Unassembled WGS sequence"/>
</dbReference>
<dbReference type="Gene3D" id="3.40.50.2300">
    <property type="match status" value="1"/>
</dbReference>
<keyword evidence="3" id="KW-0804">Transcription</keyword>
<dbReference type="EMBL" id="JAQAGZ010000024">
    <property type="protein sequence ID" value="MCZ8516451.1"/>
    <property type="molecule type" value="Genomic_DNA"/>
</dbReference>
<dbReference type="InterPro" id="IPR020449">
    <property type="entry name" value="Tscrpt_reg_AraC-type_HTH"/>
</dbReference>
<keyword evidence="8" id="KW-1185">Reference proteome</keyword>
<evidence type="ECO:0000313" key="8">
    <source>
        <dbReference type="Proteomes" id="UP001527882"/>
    </source>
</evidence>
<keyword evidence="1" id="KW-0805">Transcription regulation</keyword>
<dbReference type="PANTHER" id="PTHR43280:SF10">
    <property type="entry name" value="REGULATORY PROTEIN POCR"/>
    <property type="match status" value="1"/>
</dbReference>
<dbReference type="InterPro" id="IPR018060">
    <property type="entry name" value="HTH_AraC"/>
</dbReference>
<dbReference type="PROSITE" id="PS00041">
    <property type="entry name" value="HTH_ARAC_FAMILY_1"/>
    <property type="match status" value="1"/>
</dbReference>
<dbReference type="PROSITE" id="PS01124">
    <property type="entry name" value="HTH_ARAC_FAMILY_2"/>
    <property type="match status" value="1"/>
</dbReference>
<proteinExistence type="predicted"/>
<evidence type="ECO:0000256" key="3">
    <source>
        <dbReference type="ARBA" id="ARBA00023163"/>
    </source>
</evidence>
<evidence type="ECO:0000259" key="6">
    <source>
        <dbReference type="PROSITE" id="PS50110"/>
    </source>
</evidence>
<feature type="domain" description="Response regulatory" evidence="6">
    <location>
        <begin position="2"/>
        <end position="119"/>
    </location>
</feature>
<name>A0ABT4QHU0_9BACL</name>
<evidence type="ECO:0000256" key="4">
    <source>
        <dbReference type="PROSITE-ProRule" id="PRU00169"/>
    </source>
</evidence>
<comment type="caution">
    <text evidence="7">The sequence shown here is derived from an EMBL/GenBank/DDBJ whole genome shotgun (WGS) entry which is preliminary data.</text>
</comment>
<keyword evidence="2" id="KW-0238">DNA-binding</keyword>
<dbReference type="InterPro" id="IPR009057">
    <property type="entry name" value="Homeodomain-like_sf"/>
</dbReference>
<evidence type="ECO:0000313" key="7">
    <source>
        <dbReference type="EMBL" id="MCZ8516451.1"/>
    </source>
</evidence>
<dbReference type="PROSITE" id="PS50110">
    <property type="entry name" value="RESPONSE_REGULATORY"/>
    <property type="match status" value="1"/>
</dbReference>
<dbReference type="Pfam" id="PF12833">
    <property type="entry name" value="HTH_18"/>
    <property type="match status" value="1"/>
</dbReference>
<dbReference type="CDD" id="cd17536">
    <property type="entry name" value="REC_YesN-like"/>
    <property type="match status" value="1"/>
</dbReference>
<dbReference type="Gene3D" id="1.10.10.60">
    <property type="entry name" value="Homeodomain-like"/>
    <property type="match status" value="2"/>
</dbReference>
<feature type="modified residue" description="4-aspartylphosphate" evidence="4">
    <location>
        <position position="54"/>
    </location>
</feature>
<organism evidence="7 8">
    <name type="scientific">Paenibacillus gyeongsangnamensis</name>
    <dbReference type="NCBI Taxonomy" id="3388067"/>
    <lineage>
        <taxon>Bacteria</taxon>
        <taxon>Bacillati</taxon>
        <taxon>Bacillota</taxon>
        <taxon>Bacilli</taxon>
        <taxon>Bacillales</taxon>
        <taxon>Paenibacillaceae</taxon>
        <taxon>Paenibacillus</taxon>
    </lineage>
</organism>
<dbReference type="Pfam" id="PF00072">
    <property type="entry name" value="Response_reg"/>
    <property type="match status" value="1"/>
</dbReference>
<dbReference type="RefSeq" id="WP_269884988.1">
    <property type="nucleotide sequence ID" value="NZ_JAQAGZ010000024.1"/>
</dbReference>
<dbReference type="PRINTS" id="PR00032">
    <property type="entry name" value="HTHARAC"/>
</dbReference>
<dbReference type="InterPro" id="IPR001789">
    <property type="entry name" value="Sig_transdc_resp-reg_receiver"/>
</dbReference>